<proteinExistence type="predicted"/>
<evidence type="ECO:0000313" key="1">
    <source>
        <dbReference type="EMBL" id="MPM77766.1"/>
    </source>
</evidence>
<sequence length="148" mass="16984">MIAGIDREADINIFFQENDLENLSQGNQISGFLIREYRLENLGNIKTSIDNQRQNLNGFGISIDDKNYWGIDSGFSLDVFIGEEFFRNLLQNKQTGCRQSIRDGSKIHLYADPHSFDYQTGVDYLEFCRDLILRQNNIPPKTPPCDGV</sequence>
<comment type="caution">
    <text evidence="1">The sequence shown here is derived from an EMBL/GenBank/DDBJ whole genome shotgun (WGS) entry which is preliminary data.</text>
</comment>
<protein>
    <submittedName>
        <fullName evidence="1">Uncharacterized protein</fullName>
    </submittedName>
</protein>
<accession>A0A645CLB5</accession>
<gene>
    <name evidence="1" type="ORF">SDC9_124774</name>
</gene>
<organism evidence="1">
    <name type="scientific">bioreactor metagenome</name>
    <dbReference type="NCBI Taxonomy" id="1076179"/>
    <lineage>
        <taxon>unclassified sequences</taxon>
        <taxon>metagenomes</taxon>
        <taxon>ecological metagenomes</taxon>
    </lineage>
</organism>
<dbReference type="AlphaFoldDB" id="A0A645CLB5"/>
<name>A0A645CLB5_9ZZZZ</name>
<reference evidence="1" key="1">
    <citation type="submission" date="2019-08" db="EMBL/GenBank/DDBJ databases">
        <authorList>
            <person name="Kucharzyk K."/>
            <person name="Murdoch R.W."/>
            <person name="Higgins S."/>
            <person name="Loffler F."/>
        </authorList>
    </citation>
    <scope>NUCLEOTIDE SEQUENCE</scope>
</reference>
<dbReference type="EMBL" id="VSSQ01028161">
    <property type="protein sequence ID" value="MPM77766.1"/>
    <property type="molecule type" value="Genomic_DNA"/>
</dbReference>